<evidence type="ECO:0000256" key="4">
    <source>
        <dbReference type="SAM" id="MobiDB-lite"/>
    </source>
</evidence>
<name>A0ABY5MQU7_9HYPH</name>
<geneLocation type="plasmid" evidence="6 7">
    <name>p1536_1</name>
</geneLocation>
<dbReference type="SUPFAM" id="SSF64288">
    <property type="entry name" value="Chorismate lyase-like"/>
    <property type="match status" value="1"/>
</dbReference>
<feature type="region of interest" description="Disordered" evidence="4">
    <location>
        <begin position="1"/>
        <end position="20"/>
    </location>
</feature>
<evidence type="ECO:0000259" key="5">
    <source>
        <dbReference type="PROSITE" id="PS50949"/>
    </source>
</evidence>
<evidence type="ECO:0000313" key="7">
    <source>
        <dbReference type="Proteomes" id="UP001342418"/>
    </source>
</evidence>
<dbReference type="PRINTS" id="PR00035">
    <property type="entry name" value="HTHGNTR"/>
</dbReference>
<dbReference type="InterPro" id="IPR050679">
    <property type="entry name" value="Bact_HTH_transcr_reg"/>
</dbReference>
<evidence type="ECO:0000256" key="2">
    <source>
        <dbReference type="ARBA" id="ARBA00023125"/>
    </source>
</evidence>
<dbReference type="RefSeq" id="WP_338532122.1">
    <property type="nucleotide sequence ID" value="NZ_CP030942.1"/>
</dbReference>
<dbReference type="Pfam" id="PF07702">
    <property type="entry name" value="UTRA"/>
    <property type="match status" value="1"/>
</dbReference>
<keyword evidence="6" id="KW-0614">Plasmid</keyword>
<dbReference type="Pfam" id="PF00392">
    <property type="entry name" value="GntR"/>
    <property type="match status" value="1"/>
</dbReference>
<keyword evidence="3" id="KW-0804">Transcription</keyword>
<sequence>MSKSGSLLLGTAPIDEGNPTPRYMQLANHLRTLINAGSLKSGEALPSERAIVAATNLSRVTIRKALELLVQEGLLQQRHGSGTYVSGGERIQQSLSMLTGFSQDMVSLGHVPRHRWLERGYARASSDEAMALGLAPGESVLRLHRLRLADDLPLAVELAVVPASLLGSIEEVGESLYASLRAAGACPEKALQRMRACALPAFEAGLLDAREGDTALFIERISRLASGRAVEFTRSYYRGDRYDFVAELTLDHAD</sequence>
<dbReference type="SMART" id="SM00866">
    <property type="entry name" value="UTRA"/>
    <property type="match status" value="1"/>
</dbReference>
<dbReference type="Proteomes" id="UP001342418">
    <property type="component" value="Plasmid p1536_1"/>
</dbReference>
<evidence type="ECO:0000256" key="1">
    <source>
        <dbReference type="ARBA" id="ARBA00023015"/>
    </source>
</evidence>
<dbReference type="InterPro" id="IPR036388">
    <property type="entry name" value="WH-like_DNA-bd_sf"/>
</dbReference>
<keyword evidence="1" id="KW-0805">Transcription regulation</keyword>
<dbReference type="CDD" id="cd07377">
    <property type="entry name" value="WHTH_GntR"/>
    <property type="match status" value="1"/>
</dbReference>
<keyword evidence="7" id="KW-1185">Reference proteome</keyword>
<reference evidence="6 7" key="1">
    <citation type="submission" date="2018-07" db="EMBL/GenBank/DDBJ databases">
        <title>Genome sequence of Nitratireductor thuwali#1536.</title>
        <authorList>
            <person name="Michoud G."/>
            <person name="Merlino G."/>
            <person name="Sefrji F.O."/>
            <person name="Daffonchio D."/>
        </authorList>
    </citation>
    <scope>NUCLEOTIDE SEQUENCE [LARGE SCALE GENOMIC DNA]</scope>
    <source>
        <strain evidence="6 7">Nit1536</strain>
        <plasmid evidence="6 7">p1536_1</plasmid>
    </source>
</reference>
<dbReference type="InterPro" id="IPR011663">
    <property type="entry name" value="UTRA"/>
</dbReference>
<dbReference type="SMART" id="SM00345">
    <property type="entry name" value="HTH_GNTR"/>
    <property type="match status" value="1"/>
</dbReference>
<dbReference type="InterPro" id="IPR000524">
    <property type="entry name" value="Tscrpt_reg_HTH_GntR"/>
</dbReference>
<dbReference type="PROSITE" id="PS50949">
    <property type="entry name" value="HTH_GNTR"/>
    <property type="match status" value="1"/>
</dbReference>
<accession>A0ABY5MQU7</accession>
<dbReference type="PANTHER" id="PTHR44846:SF1">
    <property type="entry name" value="MANNOSYL-D-GLYCERATE TRANSPORT_METABOLISM SYSTEM REPRESSOR MNGR-RELATED"/>
    <property type="match status" value="1"/>
</dbReference>
<dbReference type="PANTHER" id="PTHR44846">
    <property type="entry name" value="MANNOSYL-D-GLYCERATE TRANSPORT/METABOLISM SYSTEM REPRESSOR MNGR-RELATED"/>
    <property type="match status" value="1"/>
</dbReference>
<dbReference type="InterPro" id="IPR028978">
    <property type="entry name" value="Chorismate_lyase_/UTRA_dom_sf"/>
</dbReference>
<gene>
    <name evidence="6" type="primary">yvoA</name>
    <name evidence="6" type="ORF">NTH_04165</name>
</gene>
<keyword evidence="2" id="KW-0238">DNA-binding</keyword>
<dbReference type="Gene3D" id="1.10.10.10">
    <property type="entry name" value="Winged helix-like DNA-binding domain superfamily/Winged helix DNA-binding domain"/>
    <property type="match status" value="1"/>
</dbReference>
<dbReference type="InterPro" id="IPR036390">
    <property type="entry name" value="WH_DNA-bd_sf"/>
</dbReference>
<proteinExistence type="predicted"/>
<evidence type="ECO:0000256" key="3">
    <source>
        <dbReference type="ARBA" id="ARBA00023163"/>
    </source>
</evidence>
<organism evidence="6 7">
    <name type="scientific">Nitratireductor thuwali</name>
    <dbReference type="NCBI Taxonomy" id="2267699"/>
    <lineage>
        <taxon>Bacteria</taxon>
        <taxon>Pseudomonadati</taxon>
        <taxon>Pseudomonadota</taxon>
        <taxon>Alphaproteobacteria</taxon>
        <taxon>Hyphomicrobiales</taxon>
        <taxon>Phyllobacteriaceae</taxon>
        <taxon>Nitratireductor</taxon>
    </lineage>
</organism>
<protein>
    <submittedName>
        <fullName evidence="6">HTH-type transcriptional repressor YvoA</fullName>
    </submittedName>
</protein>
<feature type="domain" description="HTH gntR-type" evidence="5">
    <location>
        <begin position="20"/>
        <end position="88"/>
    </location>
</feature>
<dbReference type="SUPFAM" id="SSF46785">
    <property type="entry name" value="Winged helix' DNA-binding domain"/>
    <property type="match status" value="1"/>
</dbReference>
<evidence type="ECO:0000313" key="6">
    <source>
        <dbReference type="EMBL" id="UUP19659.1"/>
    </source>
</evidence>
<dbReference type="Gene3D" id="3.40.1410.10">
    <property type="entry name" value="Chorismate lyase-like"/>
    <property type="match status" value="1"/>
</dbReference>
<dbReference type="EMBL" id="CP030942">
    <property type="protein sequence ID" value="UUP19659.1"/>
    <property type="molecule type" value="Genomic_DNA"/>
</dbReference>